<dbReference type="Proteomes" id="UP001430953">
    <property type="component" value="Unassembled WGS sequence"/>
</dbReference>
<dbReference type="AlphaFoldDB" id="A0AAW2G524"/>
<evidence type="ECO:0000313" key="2">
    <source>
        <dbReference type="EMBL" id="KAL0123279.1"/>
    </source>
</evidence>
<accession>A0AAW2G524</accession>
<evidence type="ECO:0000313" key="3">
    <source>
        <dbReference type="Proteomes" id="UP001430953"/>
    </source>
</evidence>
<feature type="region of interest" description="Disordered" evidence="1">
    <location>
        <begin position="1"/>
        <end position="93"/>
    </location>
</feature>
<feature type="compositionally biased region" description="Basic and acidic residues" evidence="1">
    <location>
        <begin position="49"/>
        <end position="80"/>
    </location>
</feature>
<organism evidence="2 3">
    <name type="scientific">Cardiocondyla obscurior</name>
    <dbReference type="NCBI Taxonomy" id="286306"/>
    <lineage>
        <taxon>Eukaryota</taxon>
        <taxon>Metazoa</taxon>
        <taxon>Ecdysozoa</taxon>
        <taxon>Arthropoda</taxon>
        <taxon>Hexapoda</taxon>
        <taxon>Insecta</taxon>
        <taxon>Pterygota</taxon>
        <taxon>Neoptera</taxon>
        <taxon>Endopterygota</taxon>
        <taxon>Hymenoptera</taxon>
        <taxon>Apocrita</taxon>
        <taxon>Aculeata</taxon>
        <taxon>Formicoidea</taxon>
        <taxon>Formicidae</taxon>
        <taxon>Myrmicinae</taxon>
        <taxon>Cardiocondyla</taxon>
    </lineage>
</organism>
<name>A0AAW2G524_9HYME</name>
<feature type="compositionally biased region" description="Basic and acidic residues" evidence="1">
    <location>
        <begin position="22"/>
        <end position="34"/>
    </location>
</feature>
<dbReference type="EMBL" id="JADYXP020000005">
    <property type="protein sequence ID" value="KAL0123279.1"/>
    <property type="molecule type" value="Genomic_DNA"/>
</dbReference>
<proteinExistence type="predicted"/>
<evidence type="ECO:0000256" key="1">
    <source>
        <dbReference type="SAM" id="MobiDB-lite"/>
    </source>
</evidence>
<sequence length="93" mass="11525">MDKDRERKWRRRRAYGHRARKQRNDGRAYLDRDNSQVIAARIIINTESMRQRETERKRERERERERERDEGKREEADSRSNRNKSMELAPDLP</sequence>
<reference evidence="2 3" key="1">
    <citation type="submission" date="2023-03" db="EMBL/GenBank/DDBJ databases">
        <title>High recombination rates correlate with genetic variation in Cardiocondyla obscurior ants.</title>
        <authorList>
            <person name="Errbii M."/>
        </authorList>
    </citation>
    <scope>NUCLEOTIDE SEQUENCE [LARGE SCALE GENOMIC DNA]</scope>
    <source>
        <strain evidence="2">Alpha-2009</strain>
        <tissue evidence="2">Whole body</tissue>
    </source>
</reference>
<gene>
    <name evidence="2" type="ORF">PUN28_005661</name>
</gene>
<feature type="compositionally biased region" description="Basic residues" evidence="1">
    <location>
        <begin position="8"/>
        <end position="21"/>
    </location>
</feature>
<keyword evidence="3" id="KW-1185">Reference proteome</keyword>
<comment type="caution">
    <text evidence="2">The sequence shown here is derived from an EMBL/GenBank/DDBJ whole genome shotgun (WGS) entry which is preliminary data.</text>
</comment>
<protein>
    <submittedName>
        <fullName evidence="2">Uncharacterized protein</fullName>
    </submittedName>
</protein>